<dbReference type="OrthoDB" id="1425796at2759"/>
<dbReference type="PANTHER" id="PTHR33710">
    <property type="entry name" value="BNAC02G09200D PROTEIN"/>
    <property type="match status" value="1"/>
</dbReference>
<reference evidence="1" key="1">
    <citation type="submission" date="2022-04" db="EMBL/GenBank/DDBJ databases">
        <title>Carnegiea gigantea Genome sequencing and assembly v2.</title>
        <authorList>
            <person name="Copetti D."/>
            <person name="Sanderson M.J."/>
            <person name="Burquez A."/>
            <person name="Wojciechowski M.F."/>
        </authorList>
    </citation>
    <scope>NUCLEOTIDE SEQUENCE</scope>
    <source>
        <strain evidence="1">SGP5-SGP5p</strain>
        <tissue evidence="1">Aerial part</tissue>
    </source>
</reference>
<gene>
    <name evidence="1" type="ORF">Cgig2_000162</name>
</gene>
<dbReference type="EMBL" id="JAKOGI010000855">
    <property type="protein sequence ID" value="KAJ8429834.1"/>
    <property type="molecule type" value="Genomic_DNA"/>
</dbReference>
<evidence type="ECO:0000313" key="2">
    <source>
        <dbReference type="Proteomes" id="UP001153076"/>
    </source>
</evidence>
<accession>A0A9Q1JRT0</accession>
<proteinExistence type="predicted"/>
<dbReference type="AlphaFoldDB" id="A0A9Q1JRT0"/>
<name>A0A9Q1JRT0_9CARY</name>
<sequence>MSTHKSARLDQVLCNVAWRQKFQEGGMRHLVRLQSDHAPILISTKGSTPRLERVKPFRFQAAWMLHSDCGHQIRKNWRTTAQFHITLRDQAAHLNTWNKETFDPEALWARVLRHKYCKARLDLECPKIYCNPSNLWKGVCENRAILQKVASHTIEDGQCTLFWLHKWAMIKPLMELTNRPVSSAEQSKKVAEY</sequence>
<evidence type="ECO:0000313" key="1">
    <source>
        <dbReference type="EMBL" id="KAJ8429834.1"/>
    </source>
</evidence>
<comment type="caution">
    <text evidence="1">The sequence shown here is derived from an EMBL/GenBank/DDBJ whole genome shotgun (WGS) entry which is preliminary data.</text>
</comment>
<dbReference type="Proteomes" id="UP001153076">
    <property type="component" value="Unassembled WGS sequence"/>
</dbReference>
<protein>
    <recommendedName>
        <fullName evidence="3">Reverse transcriptase</fullName>
    </recommendedName>
</protein>
<dbReference type="PANTHER" id="PTHR33710:SF64">
    <property type="entry name" value="ENDONUCLEASE_EXONUCLEASE_PHOSPHATASE DOMAIN-CONTAINING PROTEIN"/>
    <property type="match status" value="1"/>
</dbReference>
<organism evidence="1 2">
    <name type="scientific">Carnegiea gigantea</name>
    <dbReference type="NCBI Taxonomy" id="171969"/>
    <lineage>
        <taxon>Eukaryota</taxon>
        <taxon>Viridiplantae</taxon>
        <taxon>Streptophyta</taxon>
        <taxon>Embryophyta</taxon>
        <taxon>Tracheophyta</taxon>
        <taxon>Spermatophyta</taxon>
        <taxon>Magnoliopsida</taxon>
        <taxon>eudicotyledons</taxon>
        <taxon>Gunneridae</taxon>
        <taxon>Pentapetalae</taxon>
        <taxon>Caryophyllales</taxon>
        <taxon>Cactineae</taxon>
        <taxon>Cactaceae</taxon>
        <taxon>Cactoideae</taxon>
        <taxon>Echinocereeae</taxon>
        <taxon>Carnegiea</taxon>
    </lineage>
</organism>
<keyword evidence="2" id="KW-1185">Reference proteome</keyword>
<evidence type="ECO:0008006" key="3">
    <source>
        <dbReference type="Google" id="ProtNLM"/>
    </source>
</evidence>